<gene>
    <name evidence="7" type="ORF">KUA55_07805</name>
</gene>
<comment type="subcellular location">
    <subcellularLocation>
        <location evidence="1">Cell membrane</location>
        <topology evidence="1">Multi-pass membrane protein</topology>
    </subcellularLocation>
</comment>
<comment type="caution">
    <text evidence="7">The sequence shown here is derived from an EMBL/GenBank/DDBJ whole genome shotgun (WGS) entry which is preliminary data.</text>
</comment>
<feature type="transmembrane region" description="Helical" evidence="5">
    <location>
        <begin position="306"/>
        <end position="328"/>
    </location>
</feature>
<name>A0ABS6TCF2_9ENTE</name>
<reference evidence="7 8" key="1">
    <citation type="submission" date="2021-06" db="EMBL/GenBank/DDBJ databases">
        <title>Enterococcus alishanensis sp. nov., a novel lactic acid bacterium isolated from fresh coffee beans.</title>
        <authorList>
            <person name="Chen Y.-S."/>
        </authorList>
    </citation>
    <scope>NUCLEOTIDE SEQUENCE [LARGE SCALE GENOMIC DNA]</scope>
    <source>
        <strain evidence="7 8">ALS3</strain>
    </source>
</reference>
<dbReference type="EMBL" id="JAHUZB010000003">
    <property type="protein sequence ID" value="MBV7390580.1"/>
    <property type="molecule type" value="Genomic_DNA"/>
</dbReference>
<evidence type="ECO:0000256" key="1">
    <source>
        <dbReference type="ARBA" id="ARBA00004651"/>
    </source>
</evidence>
<evidence type="ECO:0000256" key="4">
    <source>
        <dbReference type="ARBA" id="ARBA00023136"/>
    </source>
</evidence>
<dbReference type="InterPro" id="IPR020846">
    <property type="entry name" value="MFS_dom"/>
</dbReference>
<feature type="transmembrane region" description="Helical" evidence="5">
    <location>
        <begin position="394"/>
        <end position="417"/>
    </location>
</feature>
<proteinExistence type="predicted"/>
<feature type="domain" description="Major facilitator superfamily (MFS) profile" evidence="6">
    <location>
        <begin position="9"/>
        <end position="488"/>
    </location>
</feature>
<accession>A0ABS6TCF2</accession>
<keyword evidence="2 5" id="KW-0812">Transmembrane</keyword>
<dbReference type="PROSITE" id="PS50850">
    <property type="entry name" value="MFS"/>
    <property type="match status" value="1"/>
</dbReference>
<keyword evidence="3 5" id="KW-1133">Transmembrane helix</keyword>
<dbReference type="RefSeq" id="WP_218325640.1">
    <property type="nucleotide sequence ID" value="NZ_JAHUZB010000003.1"/>
</dbReference>
<feature type="transmembrane region" description="Helical" evidence="5">
    <location>
        <begin position="195"/>
        <end position="215"/>
    </location>
</feature>
<feature type="transmembrane region" description="Helical" evidence="5">
    <location>
        <begin position="335"/>
        <end position="353"/>
    </location>
</feature>
<evidence type="ECO:0000313" key="7">
    <source>
        <dbReference type="EMBL" id="MBV7390580.1"/>
    </source>
</evidence>
<feature type="transmembrane region" description="Helical" evidence="5">
    <location>
        <begin position="132"/>
        <end position="156"/>
    </location>
</feature>
<dbReference type="Proteomes" id="UP000774130">
    <property type="component" value="Unassembled WGS sequence"/>
</dbReference>
<feature type="transmembrane region" description="Helical" evidence="5">
    <location>
        <begin position="462"/>
        <end position="484"/>
    </location>
</feature>
<evidence type="ECO:0000256" key="5">
    <source>
        <dbReference type="SAM" id="Phobius"/>
    </source>
</evidence>
<organism evidence="7 8">
    <name type="scientific">Enterococcus alishanensis</name>
    <dbReference type="NCBI Taxonomy" id="1303817"/>
    <lineage>
        <taxon>Bacteria</taxon>
        <taxon>Bacillati</taxon>
        <taxon>Bacillota</taxon>
        <taxon>Bacilli</taxon>
        <taxon>Lactobacillales</taxon>
        <taxon>Enterococcaceae</taxon>
        <taxon>Enterococcus</taxon>
    </lineage>
</organism>
<evidence type="ECO:0000256" key="2">
    <source>
        <dbReference type="ARBA" id="ARBA00022692"/>
    </source>
</evidence>
<feature type="transmembrane region" description="Helical" evidence="5">
    <location>
        <begin position="221"/>
        <end position="248"/>
    </location>
</feature>
<dbReference type="CDD" id="cd17321">
    <property type="entry name" value="MFS_MMR_MDR_like"/>
    <property type="match status" value="1"/>
</dbReference>
<feature type="transmembrane region" description="Helical" evidence="5">
    <location>
        <begin position="162"/>
        <end position="183"/>
    </location>
</feature>
<evidence type="ECO:0000256" key="3">
    <source>
        <dbReference type="ARBA" id="ARBA00022989"/>
    </source>
</evidence>
<dbReference type="Pfam" id="PF07690">
    <property type="entry name" value="MFS_1"/>
    <property type="match status" value="1"/>
</dbReference>
<keyword evidence="8" id="KW-1185">Reference proteome</keyword>
<feature type="transmembrane region" description="Helical" evidence="5">
    <location>
        <begin position="107"/>
        <end position="125"/>
    </location>
</feature>
<feature type="transmembrane region" description="Helical" evidence="5">
    <location>
        <begin position="76"/>
        <end position="101"/>
    </location>
</feature>
<dbReference type="InterPro" id="IPR011701">
    <property type="entry name" value="MFS"/>
</dbReference>
<dbReference type="PANTHER" id="PTHR23501:SF190">
    <property type="entry name" value="MAJOR FACILITATOR SUPERFAMILY MFS_1"/>
    <property type="match status" value="1"/>
</dbReference>
<keyword evidence="4 5" id="KW-0472">Membrane</keyword>
<protein>
    <submittedName>
        <fullName evidence="7">MFS transporter</fullName>
    </submittedName>
</protein>
<dbReference type="PANTHER" id="PTHR23501">
    <property type="entry name" value="MAJOR FACILITATOR SUPERFAMILY"/>
    <property type="match status" value="1"/>
</dbReference>
<evidence type="ECO:0000259" key="6">
    <source>
        <dbReference type="PROSITE" id="PS50850"/>
    </source>
</evidence>
<sequence length="489" mass="51199">MQAKPKTFALVIFILGVFMSALDNGIISSALTTIEYSFNISAVQGTWGITLYTLGMAIATPIVGKLADKFGRKKLFLIEISIFALGSLLVAFSPSFTFFLAARLLQSFGGGGIFIIASSHILSTYSKEKQGALLGALGAINGIASVVGPNLGSLVLNVTGHWSWLFLINLPIAVFVIIAGLIAIPETKQSHTQQLDIRGLTLLTFGILSFMLAITNLQSGALLASLLTVKVLGLFALGIVFFGAFVWAEKNIKVKTDPFLPYSLLKSQGFLLTLLMGLLSGTLIAIFVFIPSFVEQTFGISANNSGIFMSGIGLGSIVGAGLGGMLVSKLGATRTITLSGIISTIGFGLIAFFGTSTILFIAASSVAGLGFGMLMGAPFSVLINQIAGAKDSGVALGTLSVSRQIGLTIAPTLYATIVQNGFSEFAKSVGGSHLSVEALYLKLQKLGDTVQINLFHQTAQSAYQGLFLLAVAASLIILAGGIYLNRKKI</sequence>
<feature type="transmembrane region" description="Helical" evidence="5">
    <location>
        <begin position="269"/>
        <end position="294"/>
    </location>
</feature>
<feature type="transmembrane region" description="Helical" evidence="5">
    <location>
        <begin position="359"/>
        <end position="382"/>
    </location>
</feature>
<evidence type="ECO:0000313" key="8">
    <source>
        <dbReference type="Proteomes" id="UP000774130"/>
    </source>
</evidence>
<feature type="transmembrane region" description="Helical" evidence="5">
    <location>
        <begin position="46"/>
        <end position="64"/>
    </location>
</feature>